<dbReference type="EMBL" id="QLLQ01000002">
    <property type="protein sequence ID" value="RAJ26691.1"/>
    <property type="molecule type" value="Genomic_DNA"/>
</dbReference>
<dbReference type="RefSeq" id="WP_157487178.1">
    <property type="nucleotide sequence ID" value="NZ_LZRN01000006.1"/>
</dbReference>
<protein>
    <submittedName>
        <fullName evidence="1">Uncharacterized protein</fullName>
    </submittedName>
</protein>
<evidence type="ECO:0000313" key="1">
    <source>
        <dbReference type="EMBL" id="RAJ26691.1"/>
    </source>
</evidence>
<accession>A0A327SCK6</accession>
<dbReference type="Proteomes" id="UP000248987">
    <property type="component" value="Unassembled WGS sequence"/>
</dbReference>
<proteinExistence type="predicted"/>
<dbReference type="OrthoDB" id="1433813at2"/>
<sequence length="58" mass="6511">MGTTLNFNQIKKTELIEKKLIITKINGNQVTFDLNNIAASDIQRLNDILVKNTVVNPV</sequence>
<reference evidence="1 2" key="1">
    <citation type="submission" date="2018-06" db="EMBL/GenBank/DDBJ databases">
        <title>Genomic Encyclopedia of Archaeal and Bacterial Type Strains, Phase II (KMG-II): from individual species to whole genera.</title>
        <authorList>
            <person name="Goeker M."/>
        </authorList>
    </citation>
    <scope>NUCLEOTIDE SEQUENCE [LARGE SCALE GENOMIC DNA]</scope>
    <source>
        <strain evidence="1 2">DSM 12408</strain>
    </source>
</reference>
<gene>
    <name evidence="1" type="ORF">LX77_00946</name>
</gene>
<comment type="caution">
    <text evidence="1">The sequence shown here is derived from an EMBL/GenBank/DDBJ whole genome shotgun (WGS) entry which is preliminary data.</text>
</comment>
<organism evidence="1 2">
    <name type="scientific">Gelidibacter algens</name>
    <dbReference type="NCBI Taxonomy" id="49280"/>
    <lineage>
        <taxon>Bacteria</taxon>
        <taxon>Pseudomonadati</taxon>
        <taxon>Bacteroidota</taxon>
        <taxon>Flavobacteriia</taxon>
        <taxon>Flavobacteriales</taxon>
        <taxon>Flavobacteriaceae</taxon>
        <taxon>Gelidibacter</taxon>
    </lineage>
</organism>
<name>A0A327SCK6_9FLAO</name>
<dbReference type="AlphaFoldDB" id="A0A327SCK6"/>
<evidence type="ECO:0000313" key="2">
    <source>
        <dbReference type="Proteomes" id="UP000248987"/>
    </source>
</evidence>
<keyword evidence="2" id="KW-1185">Reference proteome</keyword>